<protein>
    <submittedName>
        <fullName evidence="1">Uncharacterized protein</fullName>
    </submittedName>
</protein>
<accession>A0ABS8PHP2</accession>
<organism evidence="1 2">
    <name type="scientific">Actinomycetospora endophytica</name>
    <dbReference type="NCBI Taxonomy" id="2291215"/>
    <lineage>
        <taxon>Bacteria</taxon>
        <taxon>Bacillati</taxon>
        <taxon>Actinomycetota</taxon>
        <taxon>Actinomycetes</taxon>
        <taxon>Pseudonocardiales</taxon>
        <taxon>Pseudonocardiaceae</taxon>
        <taxon>Actinomycetospora</taxon>
    </lineage>
</organism>
<gene>
    <name evidence="1" type="ORF">LQ327_26950</name>
</gene>
<evidence type="ECO:0000313" key="2">
    <source>
        <dbReference type="Proteomes" id="UP001199469"/>
    </source>
</evidence>
<dbReference type="RefSeq" id="WP_230738905.1">
    <property type="nucleotide sequence ID" value="NZ_JAJNDB010000007.1"/>
</dbReference>
<dbReference type="EMBL" id="JAJNDB010000007">
    <property type="protein sequence ID" value="MCD2197015.1"/>
    <property type="molecule type" value="Genomic_DNA"/>
</dbReference>
<keyword evidence="2" id="KW-1185">Reference proteome</keyword>
<sequence>MNGITVVACGEDACPHAAVAPDGCDDELRAAIRETPHGMLVRTGCPRGGTCTAGEASAGPQLIAQPCDTARQPTGPALIVGPLHERADVAELCAWLRSGAPLPAPTHLVAGMLRAVGAPRAR</sequence>
<reference evidence="1 2" key="1">
    <citation type="submission" date="2021-11" db="EMBL/GenBank/DDBJ databases">
        <title>Draft genome sequence of Actinomycetospora sp. SF1 isolated from the rhizosphere soil.</title>
        <authorList>
            <person name="Duangmal K."/>
            <person name="Chantavorakit T."/>
        </authorList>
    </citation>
    <scope>NUCLEOTIDE SEQUENCE [LARGE SCALE GENOMIC DNA]</scope>
    <source>
        <strain evidence="1 2">TBRC 5722</strain>
    </source>
</reference>
<comment type="caution">
    <text evidence="1">The sequence shown here is derived from an EMBL/GenBank/DDBJ whole genome shotgun (WGS) entry which is preliminary data.</text>
</comment>
<evidence type="ECO:0000313" key="1">
    <source>
        <dbReference type="EMBL" id="MCD2197015.1"/>
    </source>
</evidence>
<proteinExistence type="predicted"/>
<name>A0ABS8PHP2_9PSEU</name>
<dbReference type="Proteomes" id="UP001199469">
    <property type="component" value="Unassembled WGS sequence"/>
</dbReference>